<evidence type="ECO:0000259" key="2">
    <source>
        <dbReference type="PROSITE" id="PS51462"/>
    </source>
</evidence>
<dbReference type="PANTHER" id="PTHR21340:SF7">
    <property type="entry name" value="NUDIX HYDROLASE DOMAIN-CONTAINING PROTEIN"/>
    <property type="match status" value="1"/>
</dbReference>
<dbReference type="PROSITE" id="PS00893">
    <property type="entry name" value="NUDIX_BOX"/>
    <property type="match status" value="1"/>
</dbReference>
<dbReference type="Proteomes" id="UP001501725">
    <property type="component" value="Unassembled WGS sequence"/>
</dbReference>
<dbReference type="RefSeq" id="WP_345255711.1">
    <property type="nucleotide sequence ID" value="NZ_BAABGY010000007.1"/>
</dbReference>
<accession>A0ABP8GV91</accession>
<name>A0ABP8GV91_9BACT</name>
<protein>
    <submittedName>
        <fullName evidence="3">NUDIX domain-containing protein</fullName>
    </submittedName>
</protein>
<sequence>MRQSAGILLYRFREGVPEFFLVHPGGPFWEGREAGAWSIPKGEFADPESPLEAAVREFTEETGTRPEGPLLPLPPVTQKAGKKVWAWAAEGDLDAGAIRSNHFRMQWPPRSGKWILVPEVDKAGWFRWAEAATLINPAQVALLEALAAQLSFKPGP</sequence>
<comment type="caution">
    <text evidence="3">The sequence shown here is derived from an EMBL/GenBank/DDBJ whole genome shotgun (WGS) entry which is preliminary data.</text>
</comment>
<keyword evidence="1" id="KW-0378">Hydrolase</keyword>
<dbReference type="InterPro" id="IPR051325">
    <property type="entry name" value="Nudix_hydrolase_domain"/>
</dbReference>
<dbReference type="EMBL" id="BAABGY010000007">
    <property type="protein sequence ID" value="GAA4330428.1"/>
    <property type="molecule type" value="Genomic_DNA"/>
</dbReference>
<dbReference type="InterPro" id="IPR015797">
    <property type="entry name" value="NUDIX_hydrolase-like_dom_sf"/>
</dbReference>
<reference evidence="4" key="1">
    <citation type="journal article" date="2019" name="Int. J. Syst. Evol. Microbiol.">
        <title>The Global Catalogue of Microorganisms (GCM) 10K type strain sequencing project: providing services to taxonomists for standard genome sequencing and annotation.</title>
        <authorList>
            <consortium name="The Broad Institute Genomics Platform"/>
            <consortium name="The Broad Institute Genome Sequencing Center for Infectious Disease"/>
            <person name="Wu L."/>
            <person name="Ma J."/>
        </authorList>
    </citation>
    <scope>NUCLEOTIDE SEQUENCE [LARGE SCALE GENOMIC DNA]</scope>
    <source>
        <strain evidence="4">JCM 17919</strain>
    </source>
</reference>
<gene>
    <name evidence="3" type="ORF">GCM10023184_21580</name>
</gene>
<dbReference type="SUPFAM" id="SSF55811">
    <property type="entry name" value="Nudix"/>
    <property type="match status" value="1"/>
</dbReference>
<dbReference type="InterPro" id="IPR000086">
    <property type="entry name" value="NUDIX_hydrolase_dom"/>
</dbReference>
<dbReference type="PROSITE" id="PS51462">
    <property type="entry name" value="NUDIX"/>
    <property type="match status" value="1"/>
</dbReference>
<dbReference type="PANTHER" id="PTHR21340">
    <property type="entry name" value="DIADENOSINE 5,5-P1,P4-TETRAPHOSPHATE PYROPHOSPHOHYDROLASE MUTT"/>
    <property type="match status" value="1"/>
</dbReference>
<dbReference type="InterPro" id="IPR020084">
    <property type="entry name" value="NUDIX_hydrolase_CS"/>
</dbReference>
<evidence type="ECO:0000256" key="1">
    <source>
        <dbReference type="ARBA" id="ARBA00022801"/>
    </source>
</evidence>
<dbReference type="Gene3D" id="3.90.79.10">
    <property type="entry name" value="Nucleoside Triphosphate Pyrophosphohydrolase"/>
    <property type="match status" value="1"/>
</dbReference>
<evidence type="ECO:0000313" key="3">
    <source>
        <dbReference type="EMBL" id="GAA4330428.1"/>
    </source>
</evidence>
<keyword evidence="4" id="KW-1185">Reference proteome</keyword>
<feature type="domain" description="Nudix hydrolase" evidence="2">
    <location>
        <begin position="1"/>
        <end position="148"/>
    </location>
</feature>
<proteinExistence type="predicted"/>
<evidence type="ECO:0000313" key="4">
    <source>
        <dbReference type="Proteomes" id="UP001501725"/>
    </source>
</evidence>
<dbReference type="Pfam" id="PF00293">
    <property type="entry name" value="NUDIX"/>
    <property type="match status" value="1"/>
</dbReference>
<organism evidence="3 4">
    <name type="scientific">Flaviaesturariibacter amylovorans</name>
    <dbReference type="NCBI Taxonomy" id="1084520"/>
    <lineage>
        <taxon>Bacteria</taxon>
        <taxon>Pseudomonadati</taxon>
        <taxon>Bacteroidota</taxon>
        <taxon>Chitinophagia</taxon>
        <taxon>Chitinophagales</taxon>
        <taxon>Chitinophagaceae</taxon>
        <taxon>Flaviaestuariibacter</taxon>
    </lineage>
</organism>